<keyword evidence="3" id="KW-1185">Reference proteome</keyword>
<dbReference type="AlphaFoldDB" id="A0A8E2B589"/>
<reference evidence="2 3" key="1">
    <citation type="submission" date="2016-07" db="EMBL/GenBank/DDBJ databases">
        <title>Draft genome of the white-rot fungus Obba rivulosa 3A-2.</title>
        <authorList>
            <consortium name="DOE Joint Genome Institute"/>
            <person name="Miettinen O."/>
            <person name="Riley R."/>
            <person name="Acob R."/>
            <person name="Barry K."/>
            <person name="Cullen D."/>
            <person name="De Vries R."/>
            <person name="Hainaut M."/>
            <person name="Hatakka A."/>
            <person name="Henrissat B."/>
            <person name="Hilden K."/>
            <person name="Kuo R."/>
            <person name="Labutti K."/>
            <person name="Lipzen A."/>
            <person name="Makela M.R."/>
            <person name="Sandor L."/>
            <person name="Spatafora J.W."/>
            <person name="Grigoriev I.V."/>
            <person name="Hibbett D.S."/>
        </authorList>
    </citation>
    <scope>NUCLEOTIDE SEQUENCE [LARGE SCALE GENOMIC DNA]</scope>
    <source>
        <strain evidence="2 3">3A-2</strain>
    </source>
</reference>
<evidence type="ECO:0000313" key="2">
    <source>
        <dbReference type="EMBL" id="OCH92130.1"/>
    </source>
</evidence>
<dbReference type="SUPFAM" id="SSF55729">
    <property type="entry name" value="Acyl-CoA N-acyltransferases (Nat)"/>
    <property type="match status" value="1"/>
</dbReference>
<protein>
    <recommendedName>
        <fullName evidence="1">N-acetyltransferase domain-containing protein</fullName>
    </recommendedName>
</protein>
<feature type="domain" description="N-acetyltransferase" evidence="1">
    <location>
        <begin position="177"/>
        <end position="340"/>
    </location>
</feature>
<dbReference type="CDD" id="cd04301">
    <property type="entry name" value="NAT_SF"/>
    <property type="match status" value="1"/>
</dbReference>
<evidence type="ECO:0000313" key="3">
    <source>
        <dbReference type="Proteomes" id="UP000250043"/>
    </source>
</evidence>
<dbReference type="InterPro" id="IPR000182">
    <property type="entry name" value="GNAT_dom"/>
</dbReference>
<organism evidence="2 3">
    <name type="scientific">Obba rivulosa</name>
    <dbReference type="NCBI Taxonomy" id="1052685"/>
    <lineage>
        <taxon>Eukaryota</taxon>
        <taxon>Fungi</taxon>
        <taxon>Dikarya</taxon>
        <taxon>Basidiomycota</taxon>
        <taxon>Agaricomycotina</taxon>
        <taxon>Agaricomycetes</taxon>
        <taxon>Polyporales</taxon>
        <taxon>Gelatoporiaceae</taxon>
        <taxon>Obba</taxon>
    </lineage>
</organism>
<dbReference type="EMBL" id="KV722374">
    <property type="protein sequence ID" value="OCH92130.1"/>
    <property type="molecule type" value="Genomic_DNA"/>
</dbReference>
<dbReference type="InterPro" id="IPR016181">
    <property type="entry name" value="Acyl_CoA_acyltransferase"/>
</dbReference>
<dbReference type="Proteomes" id="UP000250043">
    <property type="component" value="Unassembled WGS sequence"/>
</dbReference>
<dbReference type="Gene3D" id="3.40.630.30">
    <property type="match status" value="1"/>
</dbReference>
<evidence type="ECO:0000259" key="1">
    <source>
        <dbReference type="PROSITE" id="PS51186"/>
    </source>
</evidence>
<proteinExistence type="predicted"/>
<name>A0A8E2B589_9APHY</name>
<gene>
    <name evidence="2" type="ORF">OBBRIDRAFT_727453</name>
</gene>
<dbReference type="OrthoDB" id="2523549at2759"/>
<accession>A0A8E2B589</accession>
<sequence length="343" mass="38051">MLDNLRVVHFEDAQLFVDAVKEYDDSSLNFTFGSLLDNMDDTQSRSQARWGPKDRVLLGVYQGDNLLITLTKNAQDFSWMMAVPSRFEESLSTEVVNNAVELLARSLPQVVDPDRMDKVIGPEEVVDTFIQAWVRHMADIGISLKALPPYFRSRVSYATASSLLPPSPESSCRAISLAHRPEDITSLIPLVIEFSSHGPVPSTEDTARAEITEAVDAQRVWLCRISDTVAGYIMVGRSTPRTVAIRNVFVLPQYRRRGVAEAMVRAVTRYYLGAYPLGFEGAPEGPPICGTKAEICLNVADENAVRLYKRCGFLLDEDARDSSTGRKGSFASIWRGVERVAGI</sequence>
<dbReference type="GO" id="GO:0016747">
    <property type="term" value="F:acyltransferase activity, transferring groups other than amino-acyl groups"/>
    <property type="evidence" value="ECO:0007669"/>
    <property type="project" value="InterPro"/>
</dbReference>
<dbReference type="PROSITE" id="PS51186">
    <property type="entry name" value="GNAT"/>
    <property type="match status" value="1"/>
</dbReference>
<dbReference type="Pfam" id="PF13508">
    <property type="entry name" value="Acetyltransf_7"/>
    <property type="match status" value="1"/>
</dbReference>